<feature type="compositionally biased region" description="Polar residues" evidence="2">
    <location>
        <begin position="432"/>
        <end position="451"/>
    </location>
</feature>
<feature type="compositionally biased region" description="Polar residues" evidence="2">
    <location>
        <begin position="858"/>
        <end position="881"/>
    </location>
</feature>
<feature type="compositionally biased region" description="Polar residues" evidence="2">
    <location>
        <begin position="981"/>
        <end position="999"/>
    </location>
</feature>
<feature type="compositionally biased region" description="Pro residues" evidence="2">
    <location>
        <begin position="317"/>
        <end position="328"/>
    </location>
</feature>
<keyword evidence="3" id="KW-1133">Transmembrane helix</keyword>
<evidence type="ECO:0000313" key="5">
    <source>
        <dbReference type="Proteomes" id="UP000559027"/>
    </source>
</evidence>
<gene>
    <name evidence="4" type="ORF">D9756_007690</name>
</gene>
<protein>
    <submittedName>
        <fullName evidence="4">Uncharacterized protein</fullName>
    </submittedName>
</protein>
<feature type="compositionally biased region" description="Low complexity" evidence="2">
    <location>
        <begin position="260"/>
        <end position="276"/>
    </location>
</feature>
<feature type="compositionally biased region" description="Polar residues" evidence="2">
    <location>
        <begin position="528"/>
        <end position="542"/>
    </location>
</feature>
<dbReference type="AlphaFoldDB" id="A0A8H5D1V8"/>
<dbReference type="Proteomes" id="UP000559027">
    <property type="component" value="Unassembled WGS sequence"/>
</dbReference>
<dbReference type="OrthoDB" id="3231855at2759"/>
<feature type="compositionally biased region" description="Low complexity" evidence="2">
    <location>
        <begin position="559"/>
        <end position="573"/>
    </location>
</feature>
<feature type="region of interest" description="Disordered" evidence="2">
    <location>
        <begin position="170"/>
        <end position="336"/>
    </location>
</feature>
<feature type="compositionally biased region" description="Low complexity" evidence="2">
    <location>
        <begin position="687"/>
        <end position="696"/>
    </location>
</feature>
<proteinExistence type="predicted"/>
<keyword evidence="1" id="KW-0175">Coiled coil</keyword>
<reference evidence="4 5" key="1">
    <citation type="journal article" date="2020" name="ISME J.">
        <title>Uncovering the hidden diversity of litter-decomposition mechanisms in mushroom-forming fungi.</title>
        <authorList>
            <person name="Floudas D."/>
            <person name="Bentzer J."/>
            <person name="Ahren D."/>
            <person name="Johansson T."/>
            <person name="Persson P."/>
            <person name="Tunlid A."/>
        </authorList>
    </citation>
    <scope>NUCLEOTIDE SEQUENCE [LARGE SCALE GENOMIC DNA]</scope>
    <source>
        <strain evidence="4 5">CBS 146.42</strain>
    </source>
</reference>
<keyword evidence="3" id="KW-0472">Membrane</keyword>
<accession>A0A8H5D1V8</accession>
<feature type="coiled-coil region" evidence="1">
    <location>
        <begin position="1011"/>
        <end position="1075"/>
    </location>
</feature>
<evidence type="ECO:0000313" key="4">
    <source>
        <dbReference type="EMBL" id="KAF5351678.1"/>
    </source>
</evidence>
<feature type="compositionally biased region" description="Pro residues" evidence="2">
    <location>
        <begin position="759"/>
        <end position="778"/>
    </location>
</feature>
<organism evidence="4 5">
    <name type="scientific">Leucocoprinus leucothites</name>
    <dbReference type="NCBI Taxonomy" id="201217"/>
    <lineage>
        <taxon>Eukaryota</taxon>
        <taxon>Fungi</taxon>
        <taxon>Dikarya</taxon>
        <taxon>Basidiomycota</taxon>
        <taxon>Agaricomycotina</taxon>
        <taxon>Agaricomycetes</taxon>
        <taxon>Agaricomycetidae</taxon>
        <taxon>Agaricales</taxon>
        <taxon>Agaricineae</taxon>
        <taxon>Agaricaceae</taxon>
        <taxon>Leucocoprinus</taxon>
    </lineage>
</organism>
<feature type="compositionally biased region" description="Pro residues" evidence="2">
    <location>
        <begin position="619"/>
        <end position="630"/>
    </location>
</feature>
<keyword evidence="5" id="KW-1185">Reference proteome</keyword>
<feature type="transmembrane region" description="Helical" evidence="3">
    <location>
        <begin position="21"/>
        <end position="41"/>
    </location>
</feature>
<feature type="compositionally biased region" description="Pro residues" evidence="2">
    <location>
        <begin position="185"/>
        <end position="201"/>
    </location>
</feature>
<feature type="compositionally biased region" description="Pro residues" evidence="2">
    <location>
        <begin position="697"/>
        <end position="707"/>
    </location>
</feature>
<keyword evidence="3" id="KW-0812">Transmembrane</keyword>
<feature type="compositionally biased region" description="Low complexity" evidence="2">
    <location>
        <begin position="708"/>
        <end position="724"/>
    </location>
</feature>
<evidence type="ECO:0000256" key="1">
    <source>
        <dbReference type="SAM" id="Coils"/>
    </source>
</evidence>
<feature type="region of interest" description="Disordered" evidence="2">
    <location>
        <begin position="375"/>
        <end position="1002"/>
    </location>
</feature>
<feature type="transmembrane region" description="Helical" evidence="3">
    <location>
        <begin position="98"/>
        <end position="119"/>
    </location>
</feature>
<feature type="compositionally biased region" description="Low complexity" evidence="2">
    <location>
        <begin position="912"/>
        <end position="922"/>
    </location>
</feature>
<comment type="caution">
    <text evidence="4">The sequence shown here is derived from an EMBL/GenBank/DDBJ whole genome shotgun (WGS) entry which is preliminary data.</text>
</comment>
<sequence length="1180" mass="127967">MSIMSAIFSSRRSSSRFNARIVFLMDNLFAIAFGLGLRFVVDNVSNHDFKLTGTLVGLWEGVVTLHFLKKMPNSLDPYIAYAVRLFVDFLVTESIIRLVLVIVWTGLGMVLADIAPAIWHDVGAHRVWRRFRRDMYYMSRSVPTVNIPELFPRARVVRFSPVIQPTEISETLSTLSPTPATPTVTSPPPTTRVVAPTPPTGPLRTRRVPGGDVSVFSETNSDRGSVLGSQPPPIVGTSHVRYTVRPRRDSFDESASQAPSNSVDDSNISSNASSVSTETPAQPLRVDFVEEEEIEIPVRRRDKGKGRAIDNDEPGTPTQPPFALPPTPSDSNRPHFEVSRNSIVPTITGMPSIPDFYESGLGSDWENIRREEAVIPPTPPEKDFDSQNYDSPPIHYIPPPASSVYEPTPRPSTFDQDLWDDVSNAAPPTPYTKPTSEQRTSRLPQPATSKLQGLESRIPQPVKKRKVEPPPAAPQTPLYGDAWDTERDQVPPPTPSVLARTPMYDHTVDLNDSVHPGSEVPVPPAEQDQGSTEPTGIPSEQQGFGDAIFSTDVPWNNLTPPVQDEQQQQQSKVPPTPQTRLTAPPTSHIPTPISPMPEQRPGTVPPTPQNHSGTISPAPHHPLQPVPPIPGRMSQTVDPTPGQRAQTVPSTPAKKPQTMPSTPAQKSRTVPSTPKQQPQPVPPTPGPQTNTVSSTPQQPPQPVPPIPEQQTVPVAPQQPQTQAARPTSGRGSRTVPPTPQQKAQSTLPTPKYKSMTVPPSSPPPQLQPIPPEPIPPTPQQQARNVPIPPTPQQQAKDVPIPPTPQQQARNVPIPPTPQQQARNVPIPPTPSQAPNKSVPPTPQLPVKNVPPTPRNKTKSISPTPQVQQQTTNILPTSQTAPGDSLFDDFLGEIDAKLDGGGPSLELQDLATSQQQQQQQSSQPAEGDLLNLGAGEGVEKTQQGAEGSGDDKNDDNNVGGGVGAGDAEGVAKGGDGDDVQIDENNNPPSLTSSVFSSTAGVPSEIKERNKQAIIIRAQIHELTTRIEELKEEKIKAQGREELDTFSEESTLKEQEIQKAERTLDKLKKRAEKRYQAAMESTGRLTVGKNMAINFETASSHEAAAKLEDLIGLLFRPGKKTIKMEITVPKAGAGVAVKTAVQRVLSEYGIKAIPKVTTVSVNVLPKGYIDMITAFRQNHSRG</sequence>
<feature type="compositionally biased region" description="Low complexity" evidence="2">
    <location>
        <begin position="170"/>
        <end position="184"/>
    </location>
</feature>
<evidence type="ECO:0000256" key="3">
    <source>
        <dbReference type="SAM" id="Phobius"/>
    </source>
</evidence>
<evidence type="ECO:0000256" key="2">
    <source>
        <dbReference type="SAM" id="MobiDB-lite"/>
    </source>
</evidence>
<feature type="compositionally biased region" description="Pro residues" evidence="2">
    <location>
        <begin position="677"/>
        <end position="686"/>
    </location>
</feature>
<feature type="compositionally biased region" description="Pro residues" evidence="2">
    <location>
        <begin position="825"/>
        <end position="853"/>
    </location>
</feature>
<name>A0A8H5D1V8_9AGAR</name>
<feature type="compositionally biased region" description="Polar residues" evidence="2">
    <location>
        <begin position="658"/>
        <end position="668"/>
    </location>
</feature>
<feature type="compositionally biased region" description="Polar residues" evidence="2">
    <location>
        <begin position="633"/>
        <end position="650"/>
    </location>
</feature>
<dbReference type="EMBL" id="JAACJO010000012">
    <property type="protein sequence ID" value="KAF5351678.1"/>
    <property type="molecule type" value="Genomic_DNA"/>
</dbReference>